<keyword evidence="3" id="KW-1185">Reference proteome</keyword>
<reference evidence="2" key="1">
    <citation type="submission" date="2022-11" db="EMBL/GenBank/DDBJ databases">
        <title>Minimal conservation of predation-associated metabolite biosynthetic gene clusters underscores biosynthetic potential of Myxococcota including descriptions for ten novel species: Archangium lansinium sp. nov., Myxococcus landrumus sp. nov., Nannocystis bai.</title>
        <authorList>
            <person name="Ahearne A."/>
            <person name="Stevens C."/>
            <person name="Dowd S."/>
        </authorList>
    </citation>
    <scope>NUCLEOTIDE SEQUENCE</scope>
    <source>
        <strain evidence="2">Fl3</strain>
    </source>
</reference>
<protein>
    <submittedName>
        <fullName evidence="2">ADYC domain-containing protein</fullName>
    </submittedName>
</protein>
<evidence type="ECO:0000313" key="2">
    <source>
        <dbReference type="EMBL" id="WAS94909.1"/>
    </source>
</evidence>
<evidence type="ECO:0000313" key="3">
    <source>
        <dbReference type="Proteomes" id="UP001164459"/>
    </source>
</evidence>
<accession>A0ABY7H7B1</accession>
<dbReference type="Pfam" id="PF20032">
    <property type="entry name" value="ADYC"/>
    <property type="match status" value="1"/>
</dbReference>
<name>A0ABY7H7B1_9BACT</name>
<evidence type="ECO:0000259" key="1">
    <source>
        <dbReference type="Pfam" id="PF20032"/>
    </source>
</evidence>
<feature type="domain" description="ADYC" evidence="1">
    <location>
        <begin position="99"/>
        <end position="279"/>
    </location>
</feature>
<dbReference type="InterPro" id="IPR045426">
    <property type="entry name" value="ADYC"/>
</dbReference>
<dbReference type="Proteomes" id="UP001164459">
    <property type="component" value="Chromosome"/>
</dbReference>
<proteinExistence type="predicted"/>
<gene>
    <name evidence="2" type="ORF">O0S08_02000</name>
</gene>
<sequence length="337" mass="35716">MTLPREIWLAILGVGAAHDGGSVAIDAHVALRSGTGPGLVANAASLNGRDLNGMRMNGTLLDGMRMHGWTLGGLRLGELELEGTRFRARPAGASRTLVGVELVGSQLELEVEGEAWQLRIDDIDPDPADPTGEVFFYEVSVRGPGSFGWTSLCHDSTGAPTQAIPLAHRWDLETGARIDEPGAVTFACRGAALAKCVEWGYRPWAAAGSRSLADHHQACTRMVRADYCGDGRSHTFDGTPIDVFDRLGRAVQRASTLDAPGWGIEAEWGPDGAVCLGEQLRLAMVADAGLAHEVPPCLAALLEVDGCGDLDAGRGGLVADRYCDRWQDDPQACGVQP</sequence>
<dbReference type="RefSeq" id="WP_269037244.1">
    <property type="nucleotide sequence ID" value="NZ_CP114040.1"/>
</dbReference>
<organism evidence="2 3">
    <name type="scientific">Nannocystis punicea</name>
    <dbReference type="NCBI Taxonomy" id="2995304"/>
    <lineage>
        <taxon>Bacteria</taxon>
        <taxon>Pseudomonadati</taxon>
        <taxon>Myxococcota</taxon>
        <taxon>Polyangia</taxon>
        <taxon>Nannocystales</taxon>
        <taxon>Nannocystaceae</taxon>
        <taxon>Nannocystis</taxon>
    </lineage>
</organism>
<dbReference type="EMBL" id="CP114040">
    <property type="protein sequence ID" value="WAS94909.1"/>
    <property type="molecule type" value="Genomic_DNA"/>
</dbReference>